<reference evidence="2 3" key="1">
    <citation type="journal article" date="2021" name="Comput. Struct. Biotechnol. J.">
        <title>De novo genome assembly of the potent medicinal plant Rehmannia glutinosa using nanopore technology.</title>
        <authorList>
            <person name="Ma L."/>
            <person name="Dong C."/>
            <person name="Song C."/>
            <person name="Wang X."/>
            <person name="Zheng X."/>
            <person name="Niu Y."/>
            <person name="Chen S."/>
            <person name="Feng W."/>
        </authorList>
    </citation>
    <scope>NUCLEOTIDE SEQUENCE [LARGE SCALE GENOMIC DNA]</scope>
    <source>
        <strain evidence="2">DH-2019</strain>
    </source>
</reference>
<sequence length="440" mass="49414">MEAKCKKMAFSPDKENQNSNWVNSKKALNHVLYTMRRQSLTAKQTKQPLNQTQRIPLSPAPQPTKKSQDFTLNNLVSDKTSLLSDEILLKILSKLPKSQRAANFLVSKRWLNLQGRLERSIRVLDWDFLISAKGCSNLRKLVVVNASEMGLLSLAENCPTLQELELVKCSDHVLRGIAACRDLRILRLTGAVDGLYDSLVSDVGLTILAQGCKSLVKLELSGCEGSYEGIKAIGQCCQMLEELTFRDHRMEDGWLSALSYCGNLKSLRFVSCKRIDGSAEDDEHLGFCPAVERLHFEKCQLRDKKSLRALFIVCYNVRRVVLKNCWGLNDDMFATSSDLRKVKFLSLEGCSTLTTHGLESVITSWNELQSLKVYSCNNIKDCEVNPALSTVFSGLKDLKWKPDSKSLLSANLNGTGMRKKGGKFFKKSCDWKSLHRTSDS</sequence>
<dbReference type="Proteomes" id="UP001318860">
    <property type="component" value="Unassembled WGS sequence"/>
</dbReference>
<dbReference type="InterPro" id="IPR036047">
    <property type="entry name" value="F-box-like_dom_sf"/>
</dbReference>
<gene>
    <name evidence="2" type="ORF">DH2020_010128</name>
</gene>
<proteinExistence type="predicted"/>
<evidence type="ECO:0000256" key="1">
    <source>
        <dbReference type="SAM" id="MobiDB-lite"/>
    </source>
</evidence>
<feature type="region of interest" description="Disordered" evidence="1">
    <location>
        <begin position="42"/>
        <end position="68"/>
    </location>
</feature>
<dbReference type="InterPro" id="IPR032675">
    <property type="entry name" value="LRR_dom_sf"/>
</dbReference>
<feature type="compositionally biased region" description="Polar residues" evidence="1">
    <location>
        <begin position="42"/>
        <end position="55"/>
    </location>
</feature>
<protein>
    <recommendedName>
        <fullName evidence="4">F-box protein</fullName>
    </recommendedName>
</protein>
<dbReference type="PANTHER" id="PTHR13318:SF124">
    <property type="entry name" value="F-BOX DOMAIN-CONTAINING PROTEIN"/>
    <property type="match status" value="1"/>
</dbReference>
<name>A0ABR0XA79_REHGL</name>
<comment type="caution">
    <text evidence="2">The sequence shown here is derived from an EMBL/GenBank/DDBJ whole genome shotgun (WGS) entry which is preliminary data.</text>
</comment>
<organism evidence="2 3">
    <name type="scientific">Rehmannia glutinosa</name>
    <name type="common">Chinese foxglove</name>
    <dbReference type="NCBI Taxonomy" id="99300"/>
    <lineage>
        <taxon>Eukaryota</taxon>
        <taxon>Viridiplantae</taxon>
        <taxon>Streptophyta</taxon>
        <taxon>Embryophyta</taxon>
        <taxon>Tracheophyta</taxon>
        <taxon>Spermatophyta</taxon>
        <taxon>Magnoliopsida</taxon>
        <taxon>eudicotyledons</taxon>
        <taxon>Gunneridae</taxon>
        <taxon>Pentapetalae</taxon>
        <taxon>asterids</taxon>
        <taxon>lamiids</taxon>
        <taxon>Lamiales</taxon>
        <taxon>Orobanchaceae</taxon>
        <taxon>Rehmannieae</taxon>
        <taxon>Rehmannia</taxon>
    </lineage>
</organism>
<dbReference type="SUPFAM" id="SSF52047">
    <property type="entry name" value="RNI-like"/>
    <property type="match status" value="2"/>
</dbReference>
<dbReference type="Gene3D" id="3.80.10.10">
    <property type="entry name" value="Ribonuclease Inhibitor"/>
    <property type="match status" value="2"/>
</dbReference>
<evidence type="ECO:0000313" key="3">
    <source>
        <dbReference type="Proteomes" id="UP001318860"/>
    </source>
</evidence>
<dbReference type="SUPFAM" id="SSF81383">
    <property type="entry name" value="F-box domain"/>
    <property type="match status" value="1"/>
</dbReference>
<feature type="region of interest" description="Disordered" evidence="1">
    <location>
        <begin position="1"/>
        <end position="20"/>
    </location>
</feature>
<dbReference type="EMBL" id="JABTTQ020000005">
    <property type="protein sequence ID" value="KAK6155880.1"/>
    <property type="molecule type" value="Genomic_DNA"/>
</dbReference>
<evidence type="ECO:0008006" key="4">
    <source>
        <dbReference type="Google" id="ProtNLM"/>
    </source>
</evidence>
<evidence type="ECO:0000313" key="2">
    <source>
        <dbReference type="EMBL" id="KAK6155880.1"/>
    </source>
</evidence>
<keyword evidence="3" id="KW-1185">Reference proteome</keyword>
<dbReference type="PANTHER" id="PTHR13318">
    <property type="entry name" value="PARTNER OF PAIRED, ISOFORM B-RELATED"/>
    <property type="match status" value="1"/>
</dbReference>
<accession>A0ABR0XA79</accession>